<evidence type="ECO:0000313" key="2">
    <source>
        <dbReference type="EMBL" id="RYU90265.1"/>
    </source>
</evidence>
<protein>
    <submittedName>
        <fullName evidence="2">Uncharacterized protein</fullName>
    </submittedName>
</protein>
<keyword evidence="3" id="KW-1185">Reference proteome</keyword>
<organism evidence="2 3">
    <name type="scientific">Mucilaginibacter terrigena</name>
    <dbReference type="NCBI Taxonomy" id="2492395"/>
    <lineage>
        <taxon>Bacteria</taxon>
        <taxon>Pseudomonadati</taxon>
        <taxon>Bacteroidota</taxon>
        <taxon>Sphingobacteriia</taxon>
        <taxon>Sphingobacteriales</taxon>
        <taxon>Sphingobacteriaceae</taxon>
        <taxon>Mucilaginibacter</taxon>
    </lineage>
</organism>
<dbReference type="AlphaFoldDB" id="A0A4Q5LMN5"/>
<feature type="transmembrane region" description="Helical" evidence="1">
    <location>
        <begin position="12"/>
        <end position="29"/>
    </location>
</feature>
<keyword evidence="1" id="KW-0812">Transmembrane</keyword>
<gene>
    <name evidence="2" type="ORF">EWM62_12100</name>
</gene>
<dbReference type="Proteomes" id="UP000293331">
    <property type="component" value="Unassembled WGS sequence"/>
</dbReference>
<sequence length="177" mass="19168">MFIKIYQSRYVKHIAYLLTVSVLCTSFTIRKPLDVILPSGTSVAMETINAINSKEATVGQIVEFKIKGDIKVANKVVIAAGSIAKGQIVRTQHAKAIGKEGYIEVQIKSVTAVDGQEVYLANSNLYKEGDNKQTLSIVLGVLVCVLFLFLKGKEATIDPGYQVMASVATNTTVKVSE</sequence>
<dbReference type="RefSeq" id="WP_129876920.1">
    <property type="nucleotide sequence ID" value="NZ_SEWG01000004.1"/>
</dbReference>
<feature type="transmembrane region" description="Helical" evidence="1">
    <location>
        <begin position="133"/>
        <end position="150"/>
    </location>
</feature>
<dbReference type="EMBL" id="SEWG01000004">
    <property type="protein sequence ID" value="RYU90265.1"/>
    <property type="molecule type" value="Genomic_DNA"/>
</dbReference>
<comment type="caution">
    <text evidence="2">The sequence shown here is derived from an EMBL/GenBank/DDBJ whole genome shotgun (WGS) entry which is preliminary data.</text>
</comment>
<reference evidence="2 3" key="1">
    <citation type="submission" date="2019-02" db="EMBL/GenBank/DDBJ databases">
        <title>Bacterial novel species Mucilaginibacter sp. 17JY9-4 isolated from soil.</title>
        <authorList>
            <person name="Jung H.-Y."/>
        </authorList>
    </citation>
    <scope>NUCLEOTIDE SEQUENCE [LARGE SCALE GENOMIC DNA]</scope>
    <source>
        <strain evidence="2 3">17JY9-4</strain>
    </source>
</reference>
<dbReference type="OrthoDB" id="9813021at2"/>
<accession>A0A4Q5LMN5</accession>
<evidence type="ECO:0000313" key="3">
    <source>
        <dbReference type="Proteomes" id="UP000293331"/>
    </source>
</evidence>
<proteinExistence type="predicted"/>
<name>A0A4Q5LMN5_9SPHI</name>
<keyword evidence="1" id="KW-0472">Membrane</keyword>
<evidence type="ECO:0000256" key="1">
    <source>
        <dbReference type="SAM" id="Phobius"/>
    </source>
</evidence>
<keyword evidence="1" id="KW-1133">Transmembrane helix</keyword>